<name>A0A2K2DCW7_BRADI</name>
<evidence type="ECO:0000313" key="2">
    <source>
        <dbReference type="EMBL" id="PNT72112.1"/>
    </source>
</evidence>
<keyword evidence="4" id="KW-1185">Reference proteome</keyword>
<dbReference type="RefSeq" id="XP_024315784.1">
    <property type="nucleotide sequence ID" value="XM_024460016.1"/>
</dbReference>
<feature type="compositionally biased region" description="Polar residues" evidence="1">
    <location>
        <begin position="167"/>
        <end position="183"/>
    </location>
</feature>
<reference evidence="2 3" key="1">
    <citation type="journal article" date="2010" name="Nature">
        <title>Genome sequencing and analysis of the model grass Brachypodium distachyon.</title>
        <authorList>
            <consortium name="International Brachypodium Initiative"/>
        </authorList>
    </citation>
    <scope>NUCLEOTIDE SEQUENCE [LARGE SCALE GENOMIC DNA]</scope>
    <source>
        <strain evidence="2">Bd21</strain>
        <strain evidence="3">cv. Bd21</strain>
    </source>
</reference>
<dbReference type="EnsemblPlants" id="PNT72112">
    <property type="protein sequence ID" value="PNT72112"/>
    <property type="gene ID" value="BRADI_2g39489v3"/>
</dbReference>
<evidence type="ECO:0000313" key="3">
    <source>
        <dbReference type="EnsemblPlants" id="PNT72112"/>
    </source>
</evidence>
<dbReference type="Proteomes" id="UP000008810">
    <property type="component" value="Chromosome 2"/>
</dbReference>
<dbReference type="GeneID" id="112271083"/>
<reference evidence="3" key="3">
    <citation type="submission" date="2018-08" db="UniProtKB">
        <authorList>
            <consortium name="EnsemblPlants"/>
        </authorList>
    </citation>
    <scope>IDENTIFICATION</scope>
    <source>
        <strain evidence="3">cv. Bd21</strain>
    </source>
</reference>
<feature type="compositionally biased region" description="Acidic residues" evidence="1">
    <location>
        <begin position="236"/>
        <end position="248"/>
    </location>
</feature>
<organism evidence="2">
    <name type="scientific">Brachypodium distachyon</name>
    <name type="common">Purple false brome</name>
    <name type="synonym">Trachynia distachya</name>
    <dbReference type="NCBI Taxonomy" id="15368"/>
    <lineage>
        <taxon>Eukaryota</taxon>
        <taxon>Viridiplantae</taxon>
        <taxon>Streptophyta</taxon>
        <taxon>Embryophyta</taxon>
        <taxon>Tracheophyta</taxon>
        <taxon>Spermatophyta</taxon>
        <taxon>Magnoliopsida</taxon>
        <taxon>Liliopsida</taxon>
        <taxon>Poales</taxon>
        <taxon>Poaceae</taxon>
        <taxon>BOP clade</taxon>
        <taxon>Pooideae</taxon>
        <taxon>Stipodae</taxon>
        <taxon>Brachypodieae</taxon>
        <taxon>Brachypodium</taxon>
    </lineage>
</organism>
<evidence type="ECO:0000313" key="4">
    <source>
        <dbReference type="Proteomes" id="UP000008810"/>
    </source>
</evidence>
<sequence length="270" mass="31062">MVLAPHVQDNRFPTTEGFPRELWRALQMCGYDERPEYKVHEELDHATVVGYQAEVVILAKDEPGSRPYRFKGIKTNIPHTAIQIVAWQALSRLRVLLPEMGQRAYHYYPGQATSSEHYIAPDPINEPDPATAHMAFYTRSQDYALRCVITDLVDCRQELRDTRAQLRQLQHQGQSSGGRQMSTPVRDIPVDTEEPPPRTRRNLLTVRQYLRQFVYPPTRTEDSPPAQRLRLAPSVPEEDEEASEEDPEERIPEPADPTEEDATTPSHREE</sequence>
<dbReference type="Gramene" id="PNT72112">
    <property type="protein sequence ID" value="PNT72112"/>
    <property type="gene ID" value="BRADI_2g39489v3"/>
</dbReference>
<reference evidence="2" key="2">
    <citation type="submission" date="2017-06" db="EMBL/GenBank/DDBJ databases">
        <title>WGS assembly of Brachypodium distachyon.</title>
        <authorList>
            <consortium name="The International Brachypodium Initiative"/>
            <person name="Lucas S."/>
            <person name="Harmon-Smith M."/>
            <person name="Lail K."/>
            <person name="Tice H."/>
            <person name="Grimwood J."/>
            <person name="Bruce D."/>
            <person name="Barry K."/>
            <person name="Shu S."/>
            <person name="Lindquist E."/>
            <person name="Wang M."/>
            <person name="Pitluck S."/>
            <person name="Vogel J.P."/>
            <person name="Garvin D.F."/>
            <person name="Mockler T.C."/>
            <person name="Schmutz J."/>
            <person name="Rokhsar D."/>
            <person name="Bevan M.W."/>
        </authorList>
    </citation>
    <scope>NUCLEOTIDE SEQUENCE</scope>
    <source>
        <strain evidence="2">Bd21</strain>
    </source>
</reference>
<accession>A0A2K2DCW7</accession>
<protein>
    <submittedName>
        <fullName evidence="2 3">Uncharacterized protein</fullName>
    </submittedName>
</protein>
<dbReference type="EMBL" id="CM000881">
    <property type="protein sequence ID" value="PNT72112.1"/>
    <property type="molecule type" value="Genomic_DNA"/>
</dbReference>
<feature type="region of interest" description="Disordered" evidence="1">
    <location>
        <begin position="167"/>
        <end position="270"/>
    </location>
</feature>
<proteinExistence type="predicted"/>
<gene>
    <name evidence="3" type="primary">LOC112271083</name>
    <name evidence="2" type="ORF">BRADI_2g39489v3</name>
</gene>
<dbReference type="AlphaFoldDB" id="A0A2K2DCW7"/>
<evidence type="ECO:0000256" key="1">
    <source>
        <dbReference type="SAM" id="MobiDB-lite"/>
    </source>
</evidence>